<dbReference type="InterPro" id="IPR050927">
    <property type="entry name" value="TRPM"/>
</dbReference>
<dbReference type="Proteomes" id="UP001562425">
    <property type="component" value="Unassembled WGS sequence"/>
</dbReference>
<dbReference type="AlphaFoldDB" id="A0ABD1DFX5"/>
<accession>A0ABD1DFX5</accession>
<name>A0ABD1DFX5_CULPP</name>
<sequence>MAKARNGSIGSVSFHQGHQIPILAQKLHRLEHFDWSATPPRAPSPPPPSLYFDNNSTVSSASSAEPLDLNVVHLCCCGQERRTHQTVPGIEPGVAGDVWQPQKHTRPQPTDAYGTIEFQGGAHPTKAQYVRLSYDTRPELLVQLFTREWNLELPKLLITVQGGKANFDLQPKLKKVLRKGLLKAAKTTGAWIFTGGTNTGVTKQVGDALILDGQQRSGRVVSIGIAPWGIVERNHELLGHNRDVPCHSISSPRSKLAVLNNRHAYFLLVDNGSQGRYGAELILRRKLEKYISNQKLQPCKYVNVMQ</sequence>
<evidence type="ECO:0000313" key="4">
    <source>
        <dbReference type="Proteomes" id="UP001562425"/>
    </source>
</evidence>
<keyword evidence="4" id="KW-1185">Reference proteome</keyword>
<proteinExistence type="predicted"/>
<comment type="caution">
    <text evidence="3">The sequence shown here is derived from an EMBL/GenBank/DDBJ whole genome shotgun (WGS) entry which is preliminary data.</text>
</comment>
<reference evidence="3 4" key="1">
    <citation type="submission" date="2024-05" db="EMBL/GenBank/DDBJ databases">
        <title>Culex pipiens pipiens assembly and annotation.</title>
        <authorList>
            <person name="Alout H."/>
            <person name="Durand T."/>
        </authorList>
    </citation>
    <scope>NUCLEOTIDE SEQUENCE [LARGE SCALE GENOMIC DNA]</scope>
    <source>
        <strain evidence="3">HA-2024</strain>
        <tissue evidence="3">Whole body</tissue>
    </source>
</reference>
<dbReference type="PANTHER" id="PTHR13800">
    <property type="entry name" value="TRANSIENT RECEPTOR POTENTIAL CATION CHANNEL, SUBFAMILY M, MEMBER 6"/>
    <property type="match status" value="1"/>
</dbReference>
<organism evidence="3 4">
    <name type="scientific">Culex pipiens pipiens</name>
    <name type="common">Northern house mosquito</name>
    <dbReference type="NCBI Taxonomy" id="38569"/>
    <lineage>
        <taxon>Eukaryota</taxon>
        <taxon>Metazoa</taxon>
        <taxon>Ecdysozoa</taxon>
        <taxon>Arthropoda</taxon>
        <taxon>Hexapoda</taxon>
        <taxon>Insecta</taxon>
        <taxon>Pterygota</taxon>
        <taxon>Neoptera</taxon>
        <taxon>Endopterygota</taxon>
        <taxon>Diptera</taxon>
        <taxon>Nematocera</taxon>
        <taxon>Culicoidea</taxon>
        <taxon>Culicidae</taxon>
        <taxon>Culicinae</taxon>
        <taxon>Culicini</taxon>
        <taxon>Culex</taxon>
        <taxon>Culex</taxon>
    </lineage>
</organism>
<protein>
    <recommendedName>
        <fullName evidence="2">TRPM SLOG domain-containing protein</fullName>
    </recommendedName>
</protein>
<feature type="region of interest" description="Disordered" evidence="1">
    <location>
        <begin position="87"/>
        <end position="108"/>
    </location>
</feature>
<evidence type="ECO:0000313" key="3">
    <source>
        <dbReference type="EMBL" id="KAL1398580.1"/>
    </source>
</evidence>
<evidence type="ECO:0000259" key="2">
    <source>
        <dbReference type="Pfam" id="PF18139"/>
    </source>
</evidence>
<evidence type="ECO:0000256" key="1">
    <source>
        <dbReference type="SAM" id="MobiDB-lite"/>
    </source>
</evidence>
<feature type="domain" description="TRPM SLOG" evidence="2">
    <location>
        <begin position="127"/>
        <end position="301"/>
    </location>
</feature>
<dbReference type="EMBL" id="JBEHCU010005845">
    <property type="protein sequence ID" value="KAL1398580.1"/>
    <property type="molecule type" value="Genomic_DNA"/>
</dbReference>
<dbReference type="PANTHER" id="PTHR13800:SF1">
    <property type="entry name" value="TRANSIENT RECEPTOR POTENTIAL CATION CHANNEL TRPM"/>
    <property type="match status" value="1"/>
</dbReference>
<dbReference type="Pfam" id="PF18139">
    <property type="entry name" value="LSDAT_euk"/>
    <property type="match status" value="1"/>
</dbReference>
<gene>
    <name evidence="3" type="ORF">pipiens_008847</name>
</gene>
<dbReference type="InterPro" id="IPR041491">
    <property type="entry name" value="TRPM_SLOG"/>
</dbReference>